<comment type="caution">
    <text evidence="2">The sequence shown here is derived from an EMBL/GenBank/DDBJ whole genome shotgun (WGS) entry which is preliminary data.</text>
</comment>
<organism evidence="2 3">
    <name type="scientific">Tanacetum coccineum</name>
    <dbReference type="NCBI Taxonomy" id="301880"/>
    <lineage>
        <taxon>Eukaryota</taxon>
        <taxon>Viridiplantae</taxon>
        <taxon>Streptophyta</taxon>
        <taxon>Embryophyta</taxon>
        <taxon>Tracheophyta</taxon>
        <taxon>Spermatophyta</taxon>
        <taxon>Magnoliopsida</taxon>
        <taxon>eudicotyledons</taxon>
        <taxon>Gunneridae</taxon>
        <taxon>Pentapetalae</taxon>
        <taxon>asterids</taxon>
        <taxon>campanulids</taxon>
        <taxon>Asterales</taxon>
        <taxon>Asteraceae</taxon>
        <taxon>Asteroideae</taxon>
        <taxon>Anthemideae</taxon>
        <taxon>Anthemidinae</taxon>
        <taxon>Tanacetum</taxon>
    </lineage>
</organism>
<dbReference type="Proteomes" id="UP001151760">
    <property type="component" value="Unassembled WGS sequence"/>
</dbReference>
<dbReference type="PANTHER" id="PTHR11439">
    <property type="entry name" value="GAG-POL-RELATED RETROTRANSPOSON"/>
    <property type="match status" value="1"/>
</dbReference>
<evidence type="ECO:0000259" key="1">
    <source>
        <dbReference type="Pfam" id="PF07727"/>
    </source>
</evidence>
<feature type="domain" description="Reverse transcriptase Ty1/copia-type" evidence="1">
    <location>
        <begin position="156"/>
        <end position="221"/>
    </location>
</feature>
<protein>
    <submittedName>
        <fullName evidence="2">Retrovirus-related pol polyprotein from transposon RE2</fullName>
    </submittedName>
</protein>
<dbReference type="InterPro" id="IPR043502">
    <property type="entry name" value="DNA/RNA_pol_sf"/>
</dbReference>
<name>A0ABQ5DHU3_9ASTR</name>
<gene>
    <name evidence="2" type="ORF">Tco_0937998</name>
</gene>
<sequence length="431" mass="48140">MMVISQEFPKNTLLYSKQNLKTMNNSVTNAYKFELHFTNTSLDGLKSGNIGDSSCCDDCVTKGGLDQSIPHDDGDQVVGKEGITPSPQSHNVDTSEHVQAEELGRGHPERKPVTYSEAVKDKQWRSAMDNKLEALEQNKNWTIEKLPPNKKALGCNETFAPVAKMVTVRVFLAIATAKQWELHQMDVHNAFLHGDLKEEVFRKLPPVLHKGKPGEACKLRKVQLNVLVYVDNLIVSGNDHEPITQFKTNLSNCFHMKDLENLKYFLAIEVACANEGIFLCQRKYALDIISEVGLLGAKPAKIPNGVKSSLRIGLRPDLAHSVHILSQFMQNPQIKHWEAAIRVVRYLKGSPGQGAYGSAAGNFVYDVTTHNVSNGVECINNMFKNAFSDQSPDISVTQSLANIWILPVLHAQNIDANRGVRRRHTVNHFRR</sequence>
<dbReference type="PANTHER" id="PTHR11439:SF470">
    <property type="entry name" value="CYSTEINE-RICH RLK (RECEPTOR-LIKE PROTEIN KINASE) 8"/>
    <property type="match status" value="1"/>
</dbReference>
<feature type="domain" description="Reverse transcriptase Ty1/copia-type" evidence="1">
    <location>
        <begin position="224"/>
        <end position="303"/>
    </location>
</feature>
<dbReference type="Pfam" id="PF07727">
    <property type="entry name" value="RVT_2"/>
    <property type="match status" value="2"/>
</dbReference>
<proteinExistence type="predicted"/>
<evidence type="ECO:0000313" key="3">
    <source>
        <dbReference type="Proteomes" id="UP001151760"/>
    </source>
</evidence>
<dbReference type="InterPro" id="IPR013103">
    <property type="entry name" value="RVT_2"/>
</dbReference>
<evidence type="ECO:0000313" key="2">
    <source>
        <dbReference type="EMBL" id="GJT38133.1"/>
    </source>
</evidence>
<reference evidence="2" key="2">
    <citation type="submission" date="2022-01" db="EMBL/GenBank/DDBJ databases">
        <authorList>
            <person name="Yamashiro T."/>
            <person name="Shiraishi A."/>
            <person name="Satake H."/>
            <person name="Nakayama K."/>
        </authorList>
    </citation>
    <scope>NUCLEOTIDE SEQUENCE</scope>
</reference>
<accession>A0ABQ5DHU3</accession>
<dbReference type="SUPFAM" id="SSF56672">
    <property type="entry name" value="DNA/RNA polymerases"/>
    <property type="match status" value="1"/>
</dbReference>
<dbReference type="EMBL" id="BQNB010015281">
    <property type="protein sequence ID" value="GJT38133.1"/>
    <property type="molecule type" value="Genomic_DNA"/>
</dbReference>
<keyword evidence="3" id="KW-1185">Reference proteome</keyword>
<reference evidence="2" key="1">
    <citation type="journal article" date="2022" name="Int. J. Mol. Sci.">
        <title>Draft Genome of Tanacetum Coccineum: Genomic Comparison of Closely Related Tanacetum-Family Plants.</title>
        <authorList>
            <person name="Yamashiro T."/>
            <person name="Shiraishi A."/>
            <person name="Nakayama K."/>
            <person name="Satake H."/>
        </authorList>
    </citation>
    <scope>NUCLEOTIDE SEQUENCE</scope>
</reference>